<dbReference type="RefSeq" id="WP_245842630.1">
    <property type="nucleotide sequence ID" value="NZ_FZOQ01000014.1"/>
</dbReference>
<feature type="transmembrane region" description="Helical" evidence="1">
    <location>
        <begin position="102"/>
        <end position="123"/>
    </location>
</feature>
<dbReference type="PANTHER" id="PTHR28008">
    <property type="entry name" value="DOMAIN PROTEIN, PUTATIVE (AFU_ORTHOLOGUE AFUA_3G10980)-RELATED"/>
    <property type="match status" value="1"/>
</dbReference>
<keyword evidence="1" id="KW-0472">Membrane</keyword>
<dbReference type="AlphaFoldDB" id="A0A239HTT7"/>
<dbReference type="InterPro" id="IPR006976">
    <property type="entry name" value="VanZ-like"/>
</dbReference>
<protein>
    <submittedName>
        <fullName evidence="3">VanZ like family protein</fullName>
    </submittedName>
</protein>
<accession>A0A239HTT7</accession>
<dbReference type="PANTHER" id="PTHR28008:SF1">
    <property type="entry name" value="DOMAIN PROTEIN, PUTATIVE (AFU_ORTHOLOGUE AFUA_3G10980)-RELATED"/>
    <property type="match status" value="1"/>
</dbReference>
<dbReference type="Pfam" id="PF04892">
    <property type="entry name" value="VanZ"/>
    <property type="match status" value="1"/>
</dbReference>
<dbReference type="NCBIfam" id="NF037970">
    <property type="entry name" value="vanZ_1"/>
    <property type="match status" value="1"/>
</dbReference>
<sequence length="125" mass="14361">MILRYNLFTILWAAVILLSTLLPSSSLPTFSGWEFFFSVDTFAHAFLFCVLVFLMIVGLTKQYTSPWLRHYAVRASLLISTGFGILVELLQHFLIYGRHGDIFDVLANTIGCLFGLVVFKWIYVW</sequence>
<evidence type="ECO:0000256" key="1">
    <source>
        <dbReference type="SAM" id="Phobius"/>
    </source>
</evidence>
<feature type="transmembrane region" description="Helical" evidence="1">
    <location>
        <begin position="42"/>
        <end position="59"/>
    </location>
</feature>
<keyword evidence="4" id="KW-1185">Reference proteome</keyword>
<reference evidence="4" key="1">
    <citation type="submission" date="2017-06" db="EMBL/GenBank/DDBJ databases">
        <authorList>
            <person name="Varghese N."/>
            <person name="Submissions S."/>
        </authorList>
    </citation>
    <scope>NUCLEOTIDE SEQUENCE [LARGE SCALE GENOMIC DNA]</scope>
    <source>
        <strain evidence="4">NKM1</strain>
    </source>
</reference>
<feature type="domain" description="VanZ-like" evidence="2">
    <location>
        <begin position="24"/>
        <end position="122"/>
    </location>
</feature>
<evidence type="ECO:0000259" key="2">
    <source>
        <dbReference type="Pfam" id="PF04892"/>
    </source>
</evidence>
<evidence type="ECO:0000313" key="4">
    <source>
        <dbReference type="Proteomes" id="UP000198432"/>
    </source>
</evidence>
<keyword evidence="1" id="KW-1133">Transmembrane helix</keyword>
<name>A0A239HTT7_9BACT</name>
<feature type="transmembrane region" description="Helical" evidence="1">
    <location>
        <begin position="71"/>
        <end position="96"/>
    </location>
</feature>
<gene>
    <name evidence="3" type="ORF">SAMN06296052_114162</name>
</gene>
<proteinExistence type="predicted"/>
<organism evidence="3 4">
    <name type="scientific">Pontibacter ummariensis</name>
    <dbReference type="NCBI Taxonomy" id="1610492"/>
    <lineage>
        <taxon>Bacteria</taxon>
        <taxon>Pseudomonadati</taxon>
        <taxon>Bacteroidota</taxon>
        <taxon>Cytophagia</taxon>
        <taxon>Cytophagales</taxon>
        <taxon>Hymenobacteraceae</taxon>
        <taxon>Pontibacter</taxon>
    </lineage>
</organism>
<keyword evidence="1" id="KW-0812">Transmembrane</keyword>
<evidence type="ECO:0000313" key="3">
    <source>
        <dbReference type="EMBL" id="SNS84681.1"/>
    </source>
</evidence>
<dbReference type="Proteomes" id="UP000198432">
    <property type="component" value="Unassembled WGS sequence"/>
</dbReference>
<dbReference type="EMBL" id="FZOQ01000014">
    <property type="protein sequence ID" value="SNS84681.1"/>
    <property type="molecule type" value="Genomic_DNA"/>
</dbReference>